<feature type="region of interest" description="Disordered" evidence="8">
    <location>
        <begin position="247"/>
        <end position="297"/>
    </location>
</feature>
<feature type="compositionally biased region" description="Low complexity" evidence="8">
    <location>
        <begin position="39"/>
        <end position="57"/>
    </location>
</feature>
<evidence type="ECO:0000256" key="1">
    <source>
        <dbReference type="ARBA" id="ARBA00004752"/>
    </source>
</evidence>
<feature type="compositionally biased region" description="Basic and acidic residues" evidence="8">
    <location>
        <begin position="369"/>
        <end position="379"/>
    </location>
</feature>
<feature type="domain" description="L,D-TPase catalytic" evidence="9">
    <location>
        <begin position="84"/>
        <end position="223"/>
    </location>
</feature>
<comment type="pathway">
    <text evidence="1 7">Cell wall biogenesis; peptidoglycan biosynthesis.</text>
</comment>
<evidence type="ECO:0000313" key="10">
    <source>
        <dbReference type="EMBL" id="MEY6431319.1"/>
    </source>
</evidence>
<feature type="region of interest" description="Disordered" evidence="8">
    <location>
        <begin position="319"/>
        <end position="400"/>
    </location>
</feature>
<dbReference type="CDD" id="cd16913">
    <property type="entry name" value="YkuD_like"/>
    <property type="match status" value="1"/>
</dbReference>
<feature type="active site" description="Proton donor/acceptor" evidence="7">
    <location>
        <position position="184"/>
    </location>
</feature>
<feature type="active site" description="Nucleophile" evidence="7">
    <location>
        <position position="199"/>
    </location>
</feature>
<feature type="compositionally biased region" description="Low complexity" evidence="8">
    <location>
        <begin position="380"/>
        <end position="393"/>
    </location>
</feature>
<evidence type="ECO:0000259" key="9">
    <source>
        <dbReference type="PROSITE" id="PS52029"/>
    </source>
</evidence>
<gene>
    <name evidence="10" type="ORF">ABC977_02735</name>
</gene>
<dbReference type="Gene3D" id="2.40.440.10">
    <property type="entry name" value="L,D-transpeptidase catalytic domain-like"/>
    <property type="match status" value="1"/>
</dbReference>
<evidence type="ECO:0000256" key="6">
    <source>
        <dbReference type="ARBA" id="ARBA00023316"/>
    </source>
</evidence>
<protein>
    <submittedName>
        <fullName evidence="10">L,D-transpeptidase family protein</fullName>
    </submittedName>
</protein>
<feature type="compositionally biased region" description="Basic and acidic residues" evidence="8">
    <location>
        <begin position="247"/>
        <end position="258"/>
    </location>
</feature>
<evidence type="ECO:0000256" key="7">
    <source>
        <dbReference type="PROSITE-ProRule" id="PRU01373"/>
    </source>
</evidence>
<keyword evidence="6 7" id="KW-0961">Cell wall biogenesis/degradation</keyword>
<keyword evidence="5 7" id="KW-0573">Peptidoglycan synthesis</keyword>
<name>A0ABV4BC04_9GAMM</name>
<feature type="compositionally biased region" description="Basic and acidic residues" evidence="8">
    <location>
        <begin position="349"/>
        <end position="360"/>
    </location>
</feature>
<reference evidence="10 11" key="1">
    <citation type="submission" date="2024-05" db="EMBL/GenBank/DDBJ databases">
        <title>Genome Sequence and Characterization of the New Strain Purple Sulfur Bacterium of Genus Thioalkalicoccus.</title>
        <authorList>
            <person name="Bryantseva I.A."/>
            <person name="Kyndt J.A."/>
            <person name="Imhoff J.F."/>
        </authorList>
    </citation>
    <scope>NUCLEOTIDE SEQUENCE [LARGE SCALE GENOMIC DNA]</scope>
    <source>
        <strain evidence="10 11">Um2</strain>
    </source>
</reference>
<evidence type="ECO:0000256" key="4">
    <source>
        <dbReference type="ARBA" id="ARBA00022960"/>
    </source>
</evidence>
<organism evidence="10 11">
    <name type="scientific">Thioalkalicoccus limnaeus</name>
    <dbReference type="NCBI Taxonomy" id="120681"/>
    <lineage>
        <taxon>Bacteria</taxon>
        <taxon>Pseudomonadati</taxon>
        <taxon>Pseudomonadota</taxon>
        <taxon>Gammaproteobacteria</taxon>
        <taxon>Chromatiales</taxon>
        <taxon>Chromatiaceae</taxon>
        <taxon>Thioalkalicoccus</taxon>
    </lineage>
</organism>
<dbReference type="PROSITE" id="PS52029">
    <property type="entry name" value="LD_TPASE"/>
    <property type="match status" value="1"/>
</dbReference>
<dbReference type="PANTHER" id="PTHR30582">
    <property type="entry name" value="L,D-TRANSPEPTIDASE"/>
    <property type="match status" value="1"/>
</dbReference>
<dbReference type="InterPro" id="IPR038063">
    <property type="entry name" value="Transpep_catalytic_dom"/>
</dbReference>
<evidence type="ECO:0000313" key="11">
    <source>
        <dbReference type="Proteomes" id="UP001564408"/>
    </source>
</evidence>
<feature type="compositionally biased region" description="Basic and acidic residues" evidence="8">
    <location>
        <begin position="266"/>
        <end position="275"/>
    </location>
</feature>
<dbReference type="SUPFAM" id="SSF141523">
    <property type="entry name" value="L,D-transpeptidase catalytic domain-like"/>
    <property type="match status" value="1"/>
</dbReference>
<evidence type="ECO:0000256" key="8">
    <source>
        <dbReference type="SAM" id="MobiDB-lite"/>
    </source>
</evidence>
<dbReference type="InterPro" id="IPR005490">
    <property type="entry name" value="LD_TPept_cat_dom"/>
</dbReference>
<dbReference type="EMBL" id="JBDKXB010000002">
    <property type="protein sequence ID" value="MEY6431319.1"/>
    <property type="molecule type" value="Genomic_DNA"/>
</dbReference>
<feature type="region of interest" description="Disordered" evidence="8">
    <location>
        <begin position="33"/>
        <end position="76"/>
    </location>
</feature>
<keyword evidence="4 7" id="KW-0133">Cell shape</keyword>
<feature type="compositionally biased region" description="Pro residues" evidence="8">
    <location>
        <begin position="58"/>
        <end position="69"/>
    </location>
</feature>
<proteinExistence type="inferred from homology"/>
<keyword evidence="11" id="KW-1185">Reference proteome</keyword>
<evidence type="ECO:0000256" key="2">
    <source>
        <dbReference type="ARBA" id="ARBA00005992"/>
    </source>
</evidence>
<comment type="caution">
    <text evidence="10">The sequence shown here is derived from an EMBL/GenBank/DDBJ whole genome shotgun (WGS) entry which is preliminary data.</text>
</comment>
<dbReference type="PANTHER" id="PTHR30582:SF2">
    <property type="entry name" value="L,D-TRANSPEPTIDASE YCIB-RELATED"/>
    <property type="match status" value="1"/>
</dbReference>
<dbReference type="Pfam" id="PF03734">
    <property type="entry name" value="YkuD"/>
    <property type="match status" value="1"/>
</dbReference>
<keyword evidence="3" id="KW-0808">Transferase</keyword>
<accession>A0ABV4BC04</accession>
<sequence>MSDILHTHVGMRSVVIGLLAGLIGGCASLPWPGSGEGLSSSATESSEAADPASTASTDPPPTASPPDVAPAPLYEWGGDGRRISRIVINTDEQKAIFYDGDTRIGWSTVATGTTSHPTPTGRFEIMERTAEKRSNLYGTIYDKAGRVVKTNARQGRDRIPAGGRFVGAEMPFFLRLTYDGVGLHAGPIPRPGHPASHGCIRLPKKLAPVVFRKVSHGTPVIIEGSGPSYGDYAEQVRAEARERERVAAAEAREMERAEAAQASRAVADRRSEAGRSDATLSPAAQPRPAVTDQPPVAGEPEVADKLVVSDQPVDELEPATTAIAVDAPPVIESASFATSGDGPGRVRQNGRDEPADRVTDEPAEAAAGEPERPVEDAREAAPASDVAVPVSPDAAERYGP</sequence>
<dbReference type="InterPro" id="IPR050979">
    <property type="entry name" value="LD-transpeptidase"/>
</dbReference>
<evidence type="ECO:0000256" key="3">
    <source>
        <dbReference type="ARBA" id="ARBA00022679"/>
    </source>
</evidence>
<comment type="similarity">
    <text evidence="2">Belongs to the YkuD family.</text>
</comment>
<dbReference type="Proteomes" id="UP001564408">
    <property type="component" value="Unassembled WGS sequence"/>
</dbReference>
<evidence type="ECO:0000256" key="5">
    <source>
        <dbReference type="ARBA" id="ARBA00022984"/>
    </source>
</evidence>
<dbReference type="RefSeq" id="WP_369665698.1">
    <property type="nucleotide sequence ID" value="NZ_JBDKXB010000002.1"/>
</dbReference>